<organism evidence="10 11">
    <name type="scientific">Nisaea acidiphila</name>
    <dbReference type="NCBI Taxonomy" id="1862145"/>
    <lineage>
        <taxon>Bacteria</taxon>
        <taxon>Pseudomonadati</taxon>
        <taxon>Pseudomonadota</taxon>
        <taxon>Alphaproteobacteria</taxon>
        <taxon>Rhodospirillales</taxon>
        <taxon>Thalassobaculaceae</taxon>
        <taxon>Nisaea</taxon>
    </lineage>
</organism>
<dbReference type="RefSeq" id="WP_257766531.1">
    <property type="nucleotide sequence ID" value="NZ_CP102480.1"/>
</dbReference>
<keyword evidence="8" id="KW-0963">Cytoplasm</keyword>
<feature type="binding site" evidence="8">
    <location>
        <begin position="207"/>
        <end position="208"/>
    </location>
    <ligand>
        <name>substrate</name>
    </ligand>
</feature>
<comment type="pathway">
    <text evidence="1 8">Amino-acid biosynthesis; L-lysine biosynthesis via DAP pathway; DL-2,6-diaminopimelate from LL-2,6-diaminopimelate: step 1/1.</text>
</comment>
<dbReference type="PANTHER" id="PTHR31689:SF0">
    <property type="entry name" value="DIAMINOPIMELATE EPIMERASE"/>
    <property type="match status" value="1"/>
</dbReference>
<feature type="active site" description="Proton donor" evidence="8">
    <location>
        <position position="75"/>
    </location>
</feature>
<dbReference type="InterPro" id="IPR001653">
    <property type="entry name" value="DAP_epimerase_DapF"/>
</dbReference>
<keyword evidence="6 8" id="KW-0413">Isomerase</keyword>
<feature type="binding site" evidence="8">
    <location>
        <position position="189"/>
    </location>
    <ligand>
        <name>substrate</name>
    </ligand>
</feature>
<feature type="site" description="Could be important to modulate the pK values of the two catalytic cysteine residues" evidence="8">
    <location>
        <position position="207"/>
    </location>
</feature>
<evidence type="ECO:0000256" key="5">
    <source>
        <dbReference type="ARBA" id="ARBA00023154"/>
    </source>
</evidence>
<dbReference type="EC" id="5.1.1.7" evidence="3 8"/>
<reference evidence="10" key="1">
    <citation type="submission" date="2022-08" db="EMBL/GenBank/DDBJ databases">
        <title>Nisaea acidiphila sp. nov., isolated from a marine algal debris and emended description of the genus Nisaea Urios et al. 2008.</title>
        <authorList>
            <person name="Kwon K."/>
        </authorList>
    </citation>
    <scope>NUCLEOTIDE SEQUENCE</scope>
    <source>
        <strain evidence="10">MEBiC11861</strain>
    </source>
</reference>
<evidence type="ECO:0000256" key="3">
    <source>
        <dbReference type="ARBA" id="ARBA00013080"/>
    </source>
</evidence>
<dbReference type="InterPro" id="IPR018510">
    <property type="entry name" value="DAP_epimerase_AS"/>
</dbReference>
<keyword evidence="5 8" id="KW-0457">Lysine biosynthesis</keyword>
<comment type="similarity">
    <text evidence="2 8">Belongs to the diaminopimelate epimerase family.</text>
</comment>
<comment type="catalytic activity">
    <reaction evidence="7 8">
        <text>(2S,6S)-2,6-diaminopimelate = meso-2,6-diaminopimelate</text>
        <dbReference type="Rhea" id="RHEA:15393"/>
        <dbReference type="ChEBI" id="CHEBI:57609"/>
        <dbReference type="ChEBI" id="CHEBI:57791"/>
        <dbReference type="EC" id="5.1.1.7"/>
    </reaction>
</comment>
<feature type="binding site" evidence="8">
    <location>
        <position position="47"/>
    </location>
    <ligand>
        <name>substrate</name>
    </ligand>
</feature>
<comment type="function">
    <text evidence="8">Catalyzes the stereoinversion of LL-2,6-diaminopimelate (L,L-DAP) to meso-diaminopimelate (meso-DAP), a precursor of L-lysine and an essential component of the bacterial peptidoglycan.</text>
</comment>
<comment type="subunit">
    <text evidence="8">Homodimer.</text>
</comment>
<evidence type="ECO:0000256" key="4">
    <source>
        <dbReference type="ARBA" id="ARBA00022605"/>
    </source>
</evidence>
<evidence type="ECO:0000256" key="6">
    <source>
        <dbReference type="ARBA" id="ARBA00023235"/>
    </source>
</evidence>
<dbReference type="NCBIfam" id="TIGR00652">
    <property type="entry name" value="DapF"/>
    <property type="match status" value="1"/>
</dbReference>
<dbReference type="HAMAP" id="MF_00197">
    <property type="entry name" value="DAP_epimerase"/>
    <property type="match status" value="1"/>
</dbReference>
<dbReference type="Proteomes" id="UP001060336">
    <property type="component" value="Chromosome"/>
</dbReference>
<dbReference type="Pfam" id="PF01678">
    <property type="entry name" value="DAP_epimerase"/>
    <property type="match status" value="2"/>
</dbReference>
<accession>A0A9J7ALH3</accession>
<dbReference type="GO" id="GO:0008837">
    <property type="term" value="F:diaminopimelate epimerase activity"/>
    <property type="evidence" value="ECO:0007669"/>
    <property type="project" value="UniProtKB-UniRule"/>
</dbReference>
<name>A0A9J7ALH3_9PROT</name>
<feature type="binding site" evidence="8">
    <location>
        <position position="14"/>
    </location>
    <ligand>
        <name>substrate</name>
    </ligand>
</feature>
<dbReference type="SUPFAM" id="SSF54506">
    <property type="entry name" value="Diaminopimelate epimerase-like"/>
    <property type="match status" value="2"/>
</dbReference>
<feature type="active site" description="Proton acceptor" evidence="8">
    <location>
        <position position="216"/>
    </location>
</feature>
<feature type="binding site" evidence="8">
    <location>
        <begin position="76"/>
        <end position="77"/>
    </location>
    <ligand>
        <name>substrate</name>
    </ligand>
</feature>
<dbReference type="AlphaFoldDB" id="A0A9J7ALH3"/>
<keyword evidence="11" id="KW-1185">Reference proteome</keyword>
<gene>
    <name evidence="8 10" type="primary">dapF</name>
    <name evidence="10" type="ORF">NUH88_11395</name>
</gene>
<dbReference type="GO" id="GO:0005829">
    <property type="term" value="C:cytosol"/>
    <property type="evidence" value="ECO:0007669"/>
    <property type="project" value="TreeGrafter"/>
</dbReference>
<proteinExistence type="inferred from homology"/>
<evidence type="ECO:0000256" key="9">
    <source>
        <dbReference type="PROSITE-ProRule" id="PRU10125"/>
    </source>
</evidence>
<protein>
    <recommendedName>
        <fullName evidence="3 8">Diaminopimelate epimerase</fullName>
        <shortName evidence="8">DAP epimerase</shortName>
        <ecNumber evidence="3 8">5.1.1.7</ecNumber>
    </recommendedName>
    <alternativeName>
        <fullName evidence="8">PLP-independent amino acid racemase</fullName>
    </alternativeName>
</protein>
<feature type="binding site" evidence="8">
    <location>
        <position position="66"/>
    </location>
    <ligand>
        <name>substrate</name>
    </ligand>
</feature>
<comment type="subcellular location">
    <subcellularLocation>
        <location evidence="8">Cytoplasm</location>
    </subcellularLocation>
</comment>
<dbReference type="GO" id="GO:0009089">
    <property type="term" value="P:lysine biosynthetic process via diaminopimelate"/>
    <property type="evidence" value="ECO:0007669"/>
    <property type="project" value="UniProtKB-UniRule"/>
</dbReference>
<dbReference type="Gene3D" id="3.10.310.10">
    <property type="entry name" value="Diaminopimelate Epimerase, Chain A, domain 1"/>
    <property type="match status" value="2"/>
</dbReference>
<sequence>MRQIAFLKMNGLGNDFVVLDGREPGPALSERDYRAVGDRRRGVGYDQFLTIEAPKNGGDAFMRIHNPDGSEAGACGNGTRCVADLVMAELGKDRIGLETVAGTLICERLDDGRVRVDMGPARLDAAEIPLAESVDTLNVEIPGNPYGPACCVNMGNPHAVIFVEDADAIPLSEIGPKLETSDIFPDRANIEFATVRGPEDIRMRVWERGAGITEACGSGACAVLVAAARRGLSGRKADVELDGGTLTIEWREDGHVLMTGPVALSFKGTLDLDTLT</sequence>
<dbReference type="EMBL" id="CP102480">
    <property type="protein sequence ID" value="UUX48023.1"/>
    <property type="molecule type" value="Genomic_DNA"/>
</dbReference>
<dbReference type="PANTHER" id="PTHR31689">
    <property type="entry name" value="DIAMINOPIMELATE EPIMERASE, CHLOROPLASTIC"/>
    <property type="match status" value="1"/>
</dbReference>
<evidence type="ECO:0000313" key="11">
    <source>
        <dbReference type="Proteomes" id="UP001060336"/>
    </source>
</evidence>
<evidence type="ECO:0000256" key="8">
    <source>
        <dbReference type="HAMAP-Rule" id="MF_00197"/>
    </source>
</evidence>
<feature type="active site" evidence="9">
    <location>
        <position position="75"/>
    </location>
</feature>
<feature type="binding site" evidence="8">
    <location>
        <position position="156"/>
    </location>
    <ligand>
        <name>substrate</name>
    </ligand>
</feature>
<dbReference type="PROSITE" id="PS01326">
    <property type="entry name" value="DAP_EPIMERASE"/>
    <property type="match status" value="1"/>
</dbReference>
<feature type="site" description="Could be important to modulate the pK values of the two catalytic cysteine residues" evidence="8">
    <location>
        <position position="158"/>
    </location>
</feature>
<dbReference type="KEGG" id="naci:NUH88_11395"/>
<evidence type="ECO:0000256" key="2">
    <source>
        <dbReference type="ARBA" id="ARBA00010219"/>
    </source>
</evidence>
<feature type="binding site" evidence="8">
    <location>
        <begin position="217"/>
        <end position="218"/>
    </location>
    <ligand>
        <name>substrate</name>
    </ligand>
</feature>
<evidence type="ECO:0000256" key="1">
    <source>
        <dbReference type="ARBA" id="ARBA00005196"/>
    </source>
</evidence>
<keyword evidence="4 8" id="KW-0028">Amino-acid biosynthesis</keyword>
<evidence type="ECO:0000313" key="10">
    <source>
        <dbReference type="EMBL" id="UUX48023.1"/>
    </source>
</evidence>
<evidence type="ECO:0000256" key="7">
    <source>
        <dbReference type="ARBA" id="ARBA00051712"/>
    </source>
</evidence>